<dbReference type="GO" id="GO:0015743">
    <property type="term" value="P:malate transport"/>
    <property type="evidence" value="ECO:0007669"/>
    <property type="project" value="InterPro"/>
</dbReference>
<evidence type="ECO:0000313" key="10">
    <source>
        <dbReference type="EMBL" id="KAL0460826.1"/>
    </source>
</evidence>
<evidence type="ECO:0000256" key="4">
    <source>
        <dbReference type="ARBA" id="ARBA00022692"/>
    </source>
</evidence>
<evidence type="ECO:0000256" key="2">
    <source>
        <dbReference type="ARBA" id="ARBA00007079"/>
    </source>
</evidence>
<organism evidence="10">
    <name type="scientific">Sesamum latifolium</name>
    <dbReference type="NCBI Taxonomy" id="2727402"/>
    <lineage>
        <taxon>Eukaryota</taxon>
        <taxon>Viridiplantae</taxon>
        <taxon>Streptophyta</taxon>
        <taxon>Embryophyta</taxon>
        <taxon>Tracheophyta</taxon>
        <taxon>Spermatophyta</taxon>
        <taxon>Magnoliopsida</taxon>
        <taxon>eudicotyledons</taxon>
        <taxon>Gunneridae</taxon>
        <taxon>Pentapetalae</taxon>
        <taxon>asterids</taxon>
        <taxon>lamiids</taxon>
        <taxon>Lamiales</taxon>
        <taxon>Pedaliaceae</taxon>
        <taxon>Sesamum</taxon>
    </lineage>
</organism>
<evidence type="ECO:0000256" key="3">
    <source>
        <dbReference type="ARBA" id="ARBA00022448"/>
    </source>
</evidence>
<comment type="subcellular location">
    <subcellularLocation>
        <location evidence="1">Membrane</location>
        <topology evidence="1">Multi-pass membrane protein</topology>
    </subcellularLocation>
</comment>
<reference evidence="10" key="1">
    <citation type="submission" date="2020-06" db="EMBL/GenBank/DDBJ databases">
        <authorList>
            <person name="Li T."/>
            <person name="Hu X."/>
            <person name="Zhang T."/>
            <person name="Song X."/>
            <person name="Zhang H."/>
            <person name="Dai N."/>
            <person name="Sheng W."/>
            <person name="Hou X."/>
            <person name="Wei L."/>
        </authorList>
    </citation>
    <scope>NUCLEOTIDE SEQUENCE</scope>
    <source>
        <strain evidence="10">KEN1</strain>
        <tissue evidence="10">Leaf</tissue>
    </source>
</reference>
<keyword evidence="6" id="KW-0406">Ion transport</keyword>
<dbReference type="EMBL" id="JACGWN010000002">
    <property type="protein sequence ID" value="KAL0460826.1"/>
    <property type="molecule type" value="Genomic_DNA"/>
</dbReference>
<keyword evidence="3" id="KW-0813">Transport</keyword>
<dbReference type="Pfam" id="PF11744">
    <property type="entry name" value="ALMT"/>
    <property type="match status" value="1"/>
</dbReference>
<evidence type="ECO:0000256" key="6">
    <source>
        <dbReference type="ARBA" id="ARBA00023065"/>
    </source>
</evidence>
<evidence type="ECO:0000256" key="1">
    <source>
        <dbReference type="ARBA" id="ARBA00004141"/>
    </source>
</evidence>
<gene>
    <name evidence="10" type="ORF">Slati_0709800</name>
</gene>
<evidence type="ECO:0000256" key="5">
    <source>
        <dbReference type="ARBA" id="ARBA00022989"/>
    </source>
</evidence>
<feature type="non-terminal residue" evidence="10">
    <location>
        <position position="85"/>
    </location>
</feature>
<comment type="caution">
    <text evidence="10">The sequence shown here is derived from an EMBL/GenBank/DDBJ whole genome shotgun (WGS) entry which is preliminary data.</text>
</comment>
<comment type="similarity">
    <text evidence="2">Belongs to the aromatic acid exporter (TC 2.A.85) family.</text>
</comment>
<evidence type="ECO:0000256" key="7">
    <source>
        <dbReference type="ARBA" id="ARBA00023136"/>
    </source>
</evidence>
<dbReference type="GO" id="GO:0016020">
    <property type="term" value="C:membrane"/>
    <property type="evidence" value="ECO:0007669"/>
    <property type="project" value="UniProtKB-SubCell"/>
</dbReference>
<feature type="transmembrane region" description="Helical" evidence="9">
    <location>
        <begin position="40"/>
        <end position="59"/>
    </location>
</feature>
<protein>
    <submittedName>
        <fullName evidence="10">Aluminum-activated malate transporter 7</fullName>
    </submittedName>
</protein>
<keyword evidence="7 9" id="KW-0472">Membrane</keyword>
<sequence length="85" mass="9447">MGMEAVNIEKASIFLSGLKAKIAEIARQTKKVAMDDPRRLIHSLKAGLALTLVSLFYYFQPLYTSFGVSAMWAVMTVVVVFEFSV</sequence>
<dbReference type="GO" id="GO:0034220">
    <property type="term" value="P:monoatomic ion transmembrane transport"/>
    <property type="evidence" value="ECO:0007669"/>
    <property type="project" value="UniProtKB-KW"/>
</dbReference>
<evidence type="ECO:0000256" key="8">
    <source>
        <dbReference type="ARBA" id="ARBA00023303"/>
    </source>
</evidence>
<dbReference type="AlphaFoldDB" id="A0AAW2Y4T1"/>
<reference evidence="10" key="2">
    <citation type="journal article" date="2024" name="Plant">
        <title>Genomic evolution and insights into agronomic trait innovations of Sesamum species.</title>
        <authorList>
            <person name="Miao H."/>
            <person name="Wang L."/>
            <person name="Qu L."/>
            <person name="Liu H."/>
            <person name="Sun Y."/>
            <person name="Le M."/>
            <person name="Wang Q."/>
            <person name="Wei S."/>
            <person name="Zheng Y."/>
            <person name="Lin W."/>
            <person name="Duan Y."/>
            <person name="Cao H."/>
            <person name="Xiong S."/>
            <person name="Wang X."/>
            <person name="Wei L."/>
            <person name="Li C."/>
            <person name="Ma Q."/>
            <person name="Ju M."/>
            <person name="Zhao R."/>
            <person name="Li G."/>
            <person name="Mu C."/>
            <person name="Tian Q."/>
            <person name="Mei H."/>
            <person name="Zhang T."/>
            <person name="Gao T."/>
            <person name="Zhang H."/>
        </authorList>
    </citation>
    <scope>NUCLEOTIDE SEQUENCE</scope>
    <source>
        <strain evidence="10">KEN1</strain>
    </source>
</reference>
<proteinExistence type="inferred from homology"/>
<keyword evidence="5 9" id="KW-1133">Transmembrane helix</keyword>
<dbReference type="PANTHER" id="PTHR31086">
    <property type="entry name" value="ALUMINUM-ACTIVATED MALATE TRANSPORTER 10"/>
    <property type="match status" value="1"/>
</dbReference>
<evidence type="ECO:0000256" key="9">
    <source>
        <dbReference type="SAM" id="Phobius"/>
    </source>
</evidence>
<name>A0AAW2Y4T1_9LAMI</name>
<keyword evidence="4 9" id="KW-0812">Transmembrane</keyword>
<keyword evidence="8" id="KW-0407">Ion channel</keyword>
<dbReference type="InterPro" id="IPR020966">
    <property type="entry name" value="ALMT"/>
</dbReference>
<feature type="transmembrane region" description="Helical" evidence="9">
    <location>
        <begin position="65"/>
        <end position="83"/>
    </location>
</feature>
<accession>A0AAW2Y4T1</accession>